<dbReference type="AlphaFoldDB" id="A0A381QTV1"/>
<dbReference type="GO" id="GO:0016020">
    <property type="term" value="C:membrane"/>
    <property type="evidence" value="ECO:0007669"/>
    <property type="project" value="UniProtKB-SubCell"/>
</dbReference>
<evidence type="ECO:0000256" key="2">
    <source>
        <dbReference type="ARBA" id="ARBA00022692"/>
    </source>
</evidence>
<evidence type="ECO:0000313" key="7">
    <source>
        <dbReference type="EMBL" id="SUZ82795.1"/>
    </source>
</evidence>
<feature type="transmembrane region" description="Helical" evidence="5">
    <location>
        <begin position="94"/>
        <end position="114"/>
    </location>
</feature>
<feature type="transmembrane region" description="Helical" evidence="5">
    <location>
        <begin position="121"/>
        <end position="140"/>
    </location>
</feature>
<proteinExistence type="predicted"/>
<evidence type="ECO:0000256" key="3">
    <source>
        <dbReference type="ARBA" id="ARBA00022989"/>
    </source>
</evidence>
<keyword evidence="3 5" id="KW-1133">Transmembrane helix</keyword>
<feature type="transmembrane region" description="Helical" evidence="5">
    <location>
        <begin position="66"/>
        <end position="88"/>
    </location>
</feature>
<evidence type="ECO:0000256" key="1">
    <source>
        <dbReference type="ARBA" id="ARBA00004141"/>
    </source>
</evidence>
<name>A0A381QTV1_9ZZZZ</name>
<feature type="transmembrane region" description="Helical" evidence="5">
    <location>
        <begin position="36"/>
        <end position="54"/>
    </location>
</feature>
<reference evidence="7" key="1">
    <citation type="submission" date="2018-05" db="EMBL/GenBank/DDBJ databases">
        <authorList>
            <person name="Lanie J.A."/>
            <person name="Ng W.-L."/>
            <person name="Kazmierczak K.M."/>
            <person name="Andrzejewski T.M."/>
            <person name="Davidsen T.M."/>
            <person name="Wayne K.J."/>
            <person name="Tettelin H."/>
            <person name="Glass J.I."/>
            <person name="Rusch D."/>
            <person name="Podicherti R."/>
            <person name="Tsui H.-C.T."/>
            <person name="Winkler M.E."/>
        </authorList>
    </citation>
    <scope>NUCLEOTIDE SEQUENCE</scope>
</reference>
<evidence type="ECO:0000256" key="5">
    <source>
        <dbReference type="SAM" id="Phobius"/>
    </source>
</evidence>
<dbReference type="InterPro" id="IPR009915">
    <property type="entry name" value="NnrU_dom"/>
</dbReference>
<sequence length="182" mass="20563">MMFKCGLILFFGTHLIPSFSKIKNFIVMKVGLNGYLGIFVLFSVTGMVLMTIGYKSGEELLYPVNNWFYMNAKYFMLFACIFLAATFLDTHTRLFLRHPMLTGIIIWTIVHLSVNPDRSSVMLFGSFLVFSVVSIITSEIRGKKLSDGTAHFKFDVIAIIIGVISFALLYRFHESLFGVALA</sequence>
<keyword evidence="2 5" id="KW-0812">Transmembrane</keyword>
<feature type="domain" description="NnrU" evidence="6">
    <location>
        <begin position="4"/>
        <end position="180"/>
    </location>
</feature>
<protein>
    <recommendedName>
        <fullName evidence="6">NnrU domain-containing protein</fullName>
    </recommendedName>
</protein>
<dbReference type="EMBL" id="UINC01001523">
    <property type="protein sequence ID" value="SUZ82795.1"/>
    <property type="molecule type" value="Genomic_DNA"/>
</dbReference>
<comment type="subcellular location">
    <subcellularLocation>
        <location evidence="1">Membrane</location>
        <topology evidence="1">Multi-pass membrane protein</topology>
    </subcellularLocation>
</comment>
<evidence type="ECO:0000256" key="4">
    <source>
        <dbReference type="ARBA" id="ARBA00023136"/>
    </source>
</evidence>
<accession>A0A381QTV1</accession>
<feature type="transmembrane region" description="Helical" evidence="5">
    <location>
        <begin position="152"/>
        <end position="170"/>
    </location>
</feature>
<keyword evidence="4 5" id="KW-0472">Membrane</keyword>
<organism evidence="7">
    <name type="scientific">marine metagenome</name>
    <dbReference type="NCBI Taxonomy" id="408172"/>
    <lineage>
        <taxon>unclassified sequences</taxon>
        <taxon>metagenomes</taxon>
        <taxon>ecological metagenomes</taxon>
    </lineage>
</organism>
<gene>
    <name evidence="7" type="ORF">METZ01_LOCUS35649</name>
</gene>
<evidence type="ECO:0000259" key="6">
    <source>
        <dbReference type="Pfam" id="PF07298"/>
    </source>
</evidence>
<dbReference type="Pfam" id="PF07298">
    <property type="entry name" value="NnrU"/>
    <property type="match status" value="1"/>
</dbReference>